<dbReference type="Pfam" id="PF08327">
    <property type="entry name" value="AHSA1"/>
    <property type="match status" value="1"/>
</dbReference>
<dbReference type="PATRIC" id="fig|1123269.5.peg.2163"/>
<sequence>MTEGKHDLEIVRQVAAPPAKVWRAWSDPDILKLWWCPRPWTTEVRAHDLRTGGAFHTFMSGPDGGTSDNPGIFLEVVPLQRIVWTSMLVEGWRPADPWLPMTGIFLIEPEGQGTRYTARCLHRSDADRAKHEEMGFFDGWGTMIEQMEEVAKGLD</sequence>
<dbReference type="KEGG" id="ssan:NX02_11130"/>
<evidence type="ECO:0000259" key="2">
    <source>
        <dbReference type="Pfam" id="PF08327"/>
    </source>
</evidence>
<dbReference type="Proteomes" id="UP000018851">
    <property type="component" value="Chromosome"/>
</dbReference>
<dbReference type="RefSeq" id="WP_025292164.1">
    <property type="nucleotide sequence ID" value="NZ_CP006644.1"/>
</dbReference>
<dbReference type="InterPro" id="IPR013538">
    <property type="entry name" value="ASHA1/2-like_C"/>
</dbReference>
<proteinExistence type="inferred from homology"/>
<evidence type="ECO:0000313" key="4">
    <source>
        <dbReference type="Proteomes" id="UP000018851"/>
    </source>
</evidence>
<comment type="similarity">
    <text evidence="1">Belongs to the AHA1 family.</text>
</comment>
<dbReference type="OrthoDB" id="9805228at2"/>
<dbReference type="AlphaFoldDB" id="W0ACA1"/>
<evidence type="ECO:0000313" key="3">
    <source>
        <dbReference type="EMBL" id="AHE53938.1"/>
    </source>
</evidence>
<feature type="domain" description="Activator of Hsp90 ATPase homologue 1/2-like C-terminal" evidence="2">
    <location>
        <begin position="15"/>
        <end position="151"/>
    </location>
</feature>
<dbReference type="CDD" id="cd08896">
    <property type="entry name" value="SRPBCC_CalC_Aha1-like_3"/>
    <property type="match status" value="1"/>
</dbReference>
<dbReference type="eggNOG" id="COG3832">
    <property type="taxonomic scope" value="Bacteria"/>
</dbReference>
<organism evidence="3 4">
    <name type="scientific">Sphingomonas sanxanigenens DSM 19645 = NX02</name>
    <dbReference type="NCBI Taxonomy" id="1123269"/>
    <lineage>
        <taxon>Bacteria</taxon>
        <taxon>Pseudomonadati</taxon>
        <taxon>Pseudomonadota</taxon>
        <taxon>Alphaproteobacteria</taxon>
        <taxon>Sphingomonadales</taxon>
        <taxon>Sphingomonadaceae</taxon>
        <taxon>Sphingomonas</taxon>
    </lineage>
</organism>
<dbReference type="STRING" id="1123269.NX02_11130"/>
<reference evidence="3 4" key="1">
    <citation type="submission" date="2013-07" db="EMBL/GenBank/DDBJ databases">
        <title>Completed genome of Sphingomonas sanxanigenens NX02.</title>
        <authorList>
            <person name="Ma T."/>
            <person name="Huang H."/>
            <person name="Wu M."/>
            <person name="Li X."/>
            <person name="Li G."/>
        </authorList>
    </citation>
    <scope>NUCLEOTIDE SEQUENCE [LARGE SCALE GENOMIC DNA]</scope>
    <source>
        <strain evidence="3 4">NX02</strain>
    </source>
</reference>
<keyword evidence="4" id="KW-1185">Reference proteome</keyword>
<gene>
    <name evidence="3" type="ORF">NX02_11130</name>
</gene>
<dbReference type="HOGENOM" id="CLU_108923_6_1_5"/>
<dbReference type="InterPro" id="IPR023393">
    <property type="entry name" value="START-like_dom_sf"/>
</dbReference>
<accession>W0ACA1</accession>
<dbReference type="SUPFAM" id="SSF55961">
    <property type="entry name" value="Bet v1-like"/>
    <property type="match status" value="1"/>
</dbReference>
<name>W0ACA1_9SPHN</name>
<protein>
    <recommendedName>
        <fullName evidence="2">Activator of Hsp90 ATPase homologue 1/2-like C-terminal domain-containing protein</fullName>
    </recommendedName>
</protein>
<evidence type="ECO:0000256" key="1">
    <source>
        <dbReference type="ARBA" id="ARBA00006817"/>
    </source>
</evidence>
<dbReference type="EMBL" id="CP006644">
    <property type="protein sequence ID" value="AHE53938.1"/>
    <property type="molecule type" value="Genomic_DNA"/>
</dbReference>
<dbReference type="Gene3D" id="3.30.530.20">
    <property type="match status" value="1"/>
</dbReference>